<feature type="compositionally biased region" description="Low complexity" evidence="2">
    <location>
        <begin position="189"/>
        <end position="212"/>
    </location>
</feature>
<dbReference type="EMBL" id="FNXT01001315">
    <property type="protein sequence ID" value="SZX78323.1"/>
    <property type="molecule type" value="Genomic_DNA"/>
</dbReference>
<accession>A0A383VKD4</accession>
<dbReference type="EMBL" id="FNXT01000611">
    <property type="protein sequence ID" value="SZX65309.1"/>
    <property type="molecule type" value="Genomic_DNA"/>
</dbReference>
<feature type="coiled-coil region" evidence="1">
    <location>
        <begin position="21"/>
        <end position="68"/>
    </location>
</feature>
<evidence type="ECO:0000313" key="4">
    <source>
        <dbReference type="EMBL" id="SZX78323.1"/>
    </source>
</evidence>
<feature type="region of interest" description="Disordered" evidence="2">
    <location>
        <begin position="167"/>
        <end position="270"/>
    </location>
</feature>
<keyword evidence="5" id="KW-1185">Reference proteome</keyword>
<name>A0A383VKD4_TETOB</name>
<sequence length="398" mass="42572">MAEQQLPTQEERRQEVEQLSAAKLTDEVERVREQISKQLQANISQKQREEEQRKAAQQVERLKQIEAASARAFEAHKADEVKAYLTWLSEQKLDVKNGIPNRPMFKEEFEKHWKKKSVAVPAWDLGIFGTAPQAQPAPTYKKREDGSWRWEERDYAASVYEQASRPLCKSSSRKLSALPPVEPAPAPDPDNALARLAAEVAEAASKEAAAVRQQRRREAGRMPKKTSSQHTSQHTCNSRTPGTHRPKRTGGAEEGNAAAAAGTSKADKLGATGANTASAADAEGSNSTSAAAFDSKLLEIRMLTTTAAAPAAPAPSPAAVTAARAVKEQEEQATEAPATAAATAAAAAGSRHPPLSKGSNADFSGRLSSALHKAARKLRTFGSLSSSAKHSGTSNTGN</sequence>
<dbReference type="AlphaFoldDB" id="A0A383VKD4"/>
<feature type="compositionally biased region" description="Low complexity" evidence="2">
    <location>
        <begin position="307"/>
        <end position="324"/>
    </location>
</feature>
<gene>
    <name evidence="4" type="ORF">BQ4739_LOCUS18617</name>
    <name evidence="3" type="ORF">BQ4739_LOCUS5747</name>
</gene>
<evidence type="ECO:0000256" key="2">
    <source>
        <dbReference type="SAM" id="MobiDB-lite"/>
    </source>
</evidence>
<reference evidence="3 5" key="1">
    <citation type="submission" date="2016-10" db="EMBL/GenBank/DDBJ databases">
        <authorList>
            <person name="Cai Z."/>
        </authorList>
    </citation>
    <scope>NUCLEOTIDE SEQUENCE [LARGE SCALE GENOMIC DNA]</scope>
</reference>
<keyword evidence="1" id="KW-0175">Coiled coil</keyword>
<feature type="region of interest" description="Disordered" evidence="2">
    <location>
        <begin position="307"/>
        <end position="364"/>
    </location>
</feature>
<evidence type="ECO:0000256" key="1">
    <source>
        <dbReference type="SAM" id="Coils"/>
    </source>
</evidence>
<dbReference type="Proteomes" id="UP000256970">
    <property type="component" value="Unassembled WGS sequence"/>
</dbReference>
<protein>
    <submittedName>
        <fullName evidence="3">Uncharacterized protein</fullName>
    </submittedName>
</protein>
<evidence type="ECO:0000313" key="5">
    <source>
        <dbReference type="Proteomes" id="UP000256970"/>
    </source>
</evidence>
<feature type="compositionally biased region" description="Low complexity" evidence="2">
    <location>
        <begin position="334"/>
        <end position="348"/>
    </location>
</feature>
<evidence type="ECO:0000313" key="3">
    <source>
        <dbReference type="EMBL" id="SZX65309.1"/>
    </source>
</evidence>
<organism evidence="3 5">
    <name type="scientific">Tetradesmus obliquus</name>
    <name type="common">Green alga</name>
    <name type="synonym">Acutodesmus obliquus</name>
    <dbReference type="NCBI Taxonomy" id="3088"/>
    <lineage>
        <taxon>Eukaryota</taxon>
        <taxon>Viridiplantae</taxon>
        <taxon>Chlorophyta</taxon>
        <taxon>core chlorophytes</taxon>
        <taxon>Chlorophyceae</taxon>
        <taxon>CS clade</taxon>
        <taxon>Sphaeropleales</taxon>
        <taxon>Scenedesmaceae</taxon>
        <taxon>Tetradesmus</taxon>
    </lineage>
</organism>
<feature type="compositionally biased region" description="Polar residues" evidence="2">
    <location>
        <begin position="225"/>
        <end position="241"/>
    </location>
</feature>
<proteinExistence type="predicted"/>